<sequence length="255" mass="30092">MRKQVTYLGNILCYEIENLNKPVCICFHGMNMTREMYKTDQLQHLLKNYSLVLVDLCGYGDSSIETKNFNMVVFNQLVLKLVKCENIKSCTIVGYCLGGVFALDFAIRNPYFIERLILIETMIYLPKWLWLTLLPGYCSGYRIFQKQIKLFKILECCTKFKNISSSERIRISSREWNRTVNSFYLKLMNEYEKQNHIKRCQQINCPVNIIYSQASFKNIRKTAQILSQFSFVELHLCQGRGHFLFLDETMNRIVI</sequence>
<proteinExistence type="predicted"/>
<comment type="caution">
    <text evidence="2">The sequence shown here is derived from an EMBL/GenBank/DDBJ whole genome shotgun (WGS) entry which is preliminary data.</text>
</comment>
<name>A0AB35IP44_9FIRM</name>
<dbReference type="EMBL" id="JAQLKE010000013">
    <property type="protein sequence ID" value="MDB7084037.1"/>
    <property type="molecule type" value="Genomic_DNA"/>
</dbReference>
<dbReference type="InterPro" id="IPR029058">
    <property type="entry name" value="AB_hydrolase_fold"/>
</dbReference>
<dbReference type="InterPro" id="IPR000073">
    <property type="entry name" value="AB_hydrolase_1"/>
</dbReference>
<organism evidence="2 3">
    <name type="scientific">Thomasclavelia ramosa</name>
    <dbReference type="NCBI Taxonomy" id="1547"/>
    <lineage>
        <taxon>Bacteria</taxon>
        <taxon>Bacillati</taxon>
        <taxon>Bacillota</taxon>
        <taxon>Erysipelotrichia</taxon>
        <taxon>Erysipelotrichales</taxon>
        <taxon>Coprobacillaceae</taxon>
        <taxon>Thomasclavelia</taxon>
    </lineage>
</organism>
<dbReference type="Pfam" id="PF00561">
    <property type="entry name" value="Abhydrolase_1"/>
    <property type="match status" value="1"/>
</dbReference>
<dbReference type="PANTHER" id="PTHR43194">
    <property type="entry name" value="HYDROLASE ALPHA/BETA FOLD FAMILY"/>
    <property type="match status" value="1"/>
</dbReference>
<dbReference type="GO" id="GO:0016787">
    <property type="term" value="F:hydrolase activity"/>
    <property type="evidence" value="ECO:0007669"/>
    <property type="project" value="UniProtKB-KW"/>
</dbReference>
<evidence type="ECO:0000259" key="1">
    <source>
        <dbReference type="Pfam" id="PF00561"/>
    </source>
</evidence>
<feature type="domain" description="AB hydrolase-1" evidence="1">
    <location>
        <begin position="25"/>
        <end position="126"/>
    </location>
</feature>
<protein>
    <submittedName>
        <fullName evidence="2">Alpha/beta hydrolase</fullName>
    </submittedName>
</protein>
<dbReference type="AlphaFoldDB" id="A0AB35IP44"/>
<reference evidence="2" key="1">
    <citation type="submission" date="2023-01" db="EMBL/GenBank/DDBJ databases">
        <title>Human gut microbiome strain richness.</title>
        <authorList>
            <person name="Chen-Liaw A."/>
        </authorList>
    </citation>
    <scope>NUCLEOTIDE SEQUENCE</scope>
    <source>
        <strain evidence="2">1001217st2_G6_1001217B_191108</strain>
    </source>
</reference>
<dbReference type="PANTHER" id="PTHR43194:SF2">
    <property type="entry name" value="PEROXISOMAL MEMBRANE PROTEIN LPX1"/>
    <property type="match status" value="1"/>
</dbReference>
<dbReference type="Proteomes" id="UP001211987">
    <property type="component" value="Unassembled WGS sequence"/>
</dbReference>
<dbReference type="RefSeq" id="WP_003537503.1">
    <property type="nucleotide sequence ID" value="NZ_BAABXX010000001.1"/>
</dbReference>
<accession>A0AB35IP44</accession>
<dbReference type="InterPro" id="IPR050228">
    <property type="entry name" value="Carboxylesterase_BioH"/>
</dbReference>
<dbReference type="SUPFAM" id="SSF53474">
    <property type="entry name" value="alpha/beta-Hydrolases"/>
    <property type="match status" value="1"/>
</dbReference>
<evidence type="ECO:0000313" key="3">
    <source>
        <dbReference type="Proteomes" id="UP001211987"/>
    </source>
</evidence>
<keyword evidence="2" id="KW-0378">Hydrolase</keyword>
<gene>
    <name evidence="2" type="ORF">PM738_09515</name>
</gene>
<dbReference type="PRINTS" id="PR00111">
    <property type="entry name" value="ABHYDROLASE"/>
</dbReference>
<evidence type="ECO:0000313" key="2">
    <source>
        <dbReference type="EMBL" id="MDB7084037.1"/>
    </source>
</evidence>
<dbReference type="Gene3D" id="3.40.50.1820">
    <property type="entry name" value="alpha/beta hydrolase"/>
    <property type="match status" value="1"/>
</dbReference>